<evidence type="ECO:0000256" key="2">
    <source>
        <dbReference type="ARBA" id="ARBA00023015"/>
    </source>
</evidence>
<name>A0A6V7RK52_9STAP</name>
<dbReference type="SMART" id="SM00419">
    <property type="entry name" value="HTH_CRP"/>
    <property type="match status" value="1"/>
</dbReference>
<keyword evidence="5" id="KW-0804">Transcription</keyword>
<dbReference type="SUPFAM" id="SSF46785">
    <property type="entry name" value="Winged helix' DNA-binding domain"/>
    <property type="match status" value="1"/>
</dbReference>
<evidence type="ECO:0000256" key="4">
    <source>
        <dbReference type="ARBA" id="ARBA00023159"/>
    </source>
</evidence>
<dbReference type="Proteomes" id="UP000589351">
    <property type="component" value="Unassembled WGS sequence"/>
</dbReference>
<sequence length="231" mass="26656">MSTELIFNPDQLINLIEKNGHKLDFKKGDYIYHPGDKTEFIYTIKSGEVLISRTQIEGTELVTNFLKEKGIFGAVMLFCGPKTHATYAKAKLDTTVYKIRRQEFEALVLSDEEIKTEWMHWIEIDRQRSITKMRDNMMFGKLGALCSVLIRLSNSFGENVDDGIRINTKITNQEMGQMCGTSREVVNRLLKDLSDQRIITVKNKVITIHNLNHLRHIISCEDCHIDICQVF</sequence>
<dbReference type="Gene3D" id="1.10.10.10">
    <property type="entry name" value="Winged helix-like DNA-binding domain superfamily/Winged helix DNA-binding domain"/>
    <property type="match status" value="1"/>
</dbReference>
<evidence type="ECO:0000256" key="5">
    <source>
        <dbReference type="ARBA" id="ARBA00023163"/>
    </source>
</evidence>
<dbReference type="InterPro" id="IPR014710">
    <property type="entry name" value="RmlC-like_jellyroll"/>
</dbReference>
<dbReference type="PANTHER" id="PTHR24567:SF74">
    <property type="entry name" value="HTH-TYPE TRANSCRIPTIONAL REGULATOR ARCR"/>
    <property type="match status" value="1"/>
</dbReference>
<evidence type="ECO:0000256" key="3">
    <source>
        <dbReference type="ARBA" id="ARBA00023125"/>
    </source>
</evidence>
<evidence type="ECO:0000256" key="1">
    <source>
        <dbReference type="ARBA" id="ARBA00020091"/>
    </source>
</evidence>
<dbReference type="AlphaFoldDB" id="A0A6V7RK52"/>
<dbReference type="EMBL" id="CAJEWD010000008">
    <property type="protein sequence ID" value="CAD2078507.1"/>
    <property type="molecule type" value="Genomic_DNA"/>
</dbReference>
<proteinExistence type="predicted"/>
<organism evidence="8 9">
    <name type="scientific">Jeotgalicoccus meleagridis</name>
    <dbReference type="NCBI Taxonomy" id="2759181"/>
    <lineage>
        <taxon>Bacteria</taxon>
        <taxon>Bacillati</taxon>
        <taxon>Bacillota</taxon>
        <taxon>Bacilli</taxon>
        <taxon>Bacillales</taxon>
        <taxon>Staphylococcaceae</taxon>
        <taxon>Jeotgalicoccus</taxon>
    </lineage>
</organism>
<keyword evidence="2" id="KW-0805">Transcription regulation</keyword>
<dbReference type="InterPro" id="IPR036390">
    <property type="entry name" value="WH_DNA-bd_sf"/>
</dbReference>
<keyword evidence="3" id="KW-0238">DNA-binding</keyword>
<dbReference type="RefSeq" id="WP_185125888.1">
    <property type="nucleotide sequence ID" value="NZ_CAJEWD010000008.1"/>
</dbReference>
<dbReference type="PANTHER" id="PTHR24567">
    <property type="entry name" value="CRP FAMILY TRANSCRIPTIONAL REGULATORY PROTEIN"/>
    <property type="match status" value="1"/>
</dbReference>
<dbReference type="Gene3D" id="2.60.120.10">
    <property type="entry name" value="Jelly Rolls"/>
    <property type="match status" value="1"/>
</dbReference>
<feature type="domain" description="HTH crp-type" evidence="7">
    <location>
        <begin position="139"/>
        <end position="212"/>
    </location>
</feature>
<keyword evidence="4" id="KW-0010">Activator</keyword>
<dbReference type="GO" id="GO:0003700">
    <property type="term" value="F:DNA-binding transcription factor activity"/>
    <property type="evidence" value="ECO:0007669"/>
    <property type="project" value="TreeGrafter"/>
</dbReference>
<dbReference type="SUPFAM" id="SSF51206">
    <property type="entry name" value="cAMP-binding domain-like"/>
    <property type="match status" value="1"/>
</dbReference>
<dbReference type="InterPro" id="IPR012318">
    <property type="entry name" value="HTH_CRP"/>
</dbReference>
<feature type="domain" description="Cyclic nucleotide-binding" evidence="6">
    <location>
        <begin position="25"/>
        <end position="115"/>
    </location>
</feature>
<accession>A0A6V7RK52</accession>
<evidence type="ECO:0000259" key="6">
    <source>
        <dbReference type="PROSITE" id="PS50042"/>
    </source>
</evidence>
<dbReference type="PROSITE" id="PS51063">
    <property type="entry name" value="HTH_CRP_2"/>
    <property type="match status" value="1"/>
</dbReference>
<keyword evidence="9" id="KW-1185">Reference proteome</keyword>
<dbReference type="Pfam" id="PF13545">
    <property type="entry name" value="HTH_Crp_2"/>
    <property type="match status" value="1"/>
</dbReference>
<dbReference type="GO" id="GO:0003677">
    <property type="term" value="F:DNA binding"/>
    <property type="evidence" value="ECO:0007669"/>
    <property type="project" value="UniProtKB-KW"/>
</dbReference>
<reference evidence="8 9" key="1">
    <citation type="submission" date="2020-07" db="EMBL/GenBank/DDBJ databases">
        <authorList>
            <person name="Criscuolo A."/>
        </authorList>
    </citation>
    <scope>NUCLEOTIDE SEQUENCE [LARGE SCALE GENOMIC DNA]</scope>
    <source>
        <strain evidence="8">CIP111649</strain>
    </source>
</reference>
<dbReference type="InterPro" id="IPR050397">
    <property type="entry name" value="Env_Response_Regulators"/>
</dbReference>
<protein>
    <recommendedName>
        <fullName evidence="1">HTH-type transcriptional regulator ArcR</fullName>
    </recommendedName>
</protein>
<evidence type="ECO:0000313" key="9">
    <source>
        <dbReference type="Proteomes" id="UP000589351"/>
    </source>
</evidence>
<dbReference type="CDD" id="cd00038">
    <property type="entry name" value="CAP_ED"/>
    <property type="match status" value="1"/>
</dbReference>
<dbReference type="GO" id="GO:0005829">
    <property type="term" value="C:cytosol"/>
    <property type="evidence" value="ECO:0007669"/>
    <property type="project" value="TreeGrafter"/>
</dbReference>
<dbReference type="InterPro" id="IPR018490">
    <property type="entry name" value="cNMP-bd_dom_sf"/>
</dbReference>
<dbReference type="SMART" id="SM00100">
    <property type="entry name" value="cNMP"/>
    <property type="match status" value="1"/>
</dbReference>
<dbReference type="Pfam" id="PF00027">
    <property type="entry name" value="cNMP_binding"/>
    <property type="match status" value="1"/>
</dbReference>
<dbReference type="PROSITE" id="PS50042">
    <property type="entry name" value="CNMP_BINDING_3"/>
    <property type="match status" value="1"/>
</dbReference>
<evidence type="ECO:0000313" key="8">
    <source>
        <dbReference type="EMBL" id="CAD2078507.1"/>
    </source>
</evidence>
<dbReference type="InterPro" id="IPR036388">
    <property type="entry name" value="WH-like_DNA-bd_sf"/>
</dbReference>
<evidence type="ECO:0000259" key="7">
    <source>
        <dbReference type="PROSITE" id="PS51063"/>
    </source>
</evidence>
<gene>
    <name evidence="8" type="primary">fnr_2</name>
    <name evidence="8" type="ORF">JEODO184_01386</name>
</gene>
<dbReference type="InterPro" id="IPR000595">
    <property type="entry name" value="cNMP-bd_dom"/>
</dbReference>
<comment type="caution">
    <text evidence="8">The sequence shown here is derived from an EMBL/GenBank/DDBJ whole genome shotgun (WGS) entry which is preliminary data.</text>
</comment>